<evidence type="ECO:0000256" key="1">
    <source>
        <dbReference type="ARBA" id="ARBA00006964"/>
    </source>
</evidence>
<dbReference type="PIRSF" id="PIRSF037489">
    <property type="entry name" value="UCP037489_NIF3_YqfO"/>
    <property type="match status" value="1"/>
</dbReference>
<dbReference type="InterPro" id="IPR002678">
    <property type="entry name" value="DUF34/NIF3"/>
</dbReference>
<dbReference type="PANTHER" id="PTHR13799">
    <property type="entry name" value="NGG1 INTERACTING FACTOR 3"/>
    <property type="match status" value="1"/>
</dbReference>
<proteinExistence type="inferred from homology"/>
<reference evidence="6 7" key="1">
    <citation type="submission" date="2020-03" db="EMBL/GenBank/DDBJ databases">
        <title>Two novel Motilibacter sp.</title>
        <authorList>
            <person name="Liu S."/>
        </authorList>
    </citation>
    <scope>NUCLEOTIDE SEQUENCE [LARGE SCALE GENOMIC DNA]</scope>
    <source>
        <strain evidence="6 7">E257</strain>
    </source>
</reference>
<sequence length="382" mass="39645">MAGTATLGDVVAVLDALYDPRWAEPWDAVGLVCGDPDAPVRRVLFAVDPVEATVEEAVDGGYDLLVTHHPLYLRGTSSVAATTPKGRLVHRLIRNGVALHVAHTNADVADPGVSDALAAAIGLTGLVPLDPRPADPLDKIIAFVPRADANRLVDALSAAGAGAIGDYTRCAFVADGTGTFLPGPGAQPAVGRVGEAAYVEEARVEMVLPRGRRAAVVQALRAAHPYEEPAFDVLELALPPGPRGIGRVGRLAEPVPLSEFARRVARALPAAPVGVRASGDPDARIGTVAVCGGSGDSLLAAARRSGADAYVTADLRHHPAADERAERRLALVDAGHWATEWPWLADAAARLRAGLAADGITVEAVVSRAVTDPWTLHVPSSR</sequence>
<dbReference type="RefSeq" id="WP_166276935.1">
    <property type="nucleotide sequence ID" value="NZ_JAANNP010000001.1"/>
</dbReference>
<dbReference type="Gene3D" id="3.30.70.120">
    <property type="match status" value="1"/>
</dbReference>
<dbReference type="InterPro" id="IPR036069">
    <property type="entry name" value="DUF34/NIF3_sf"/>
</dbReference>
<dbReference type="PANTHER" id="PTHR13799:SF14">
    <property type="entry name" value="GTP CYCLOHYDROLASE 1 TYPE 2 HOMOLOG"/>
    <property type="match status" value="1"/>
</dbReference>
<dbReference type="Proteomes" id="UP000800981">
    <property type="component" value="Unassembled WGS sequence"/>
</dbReference>
<dbReference type="SUPFAM" id="SSF102705">
    <property type="entry name" value="NIF3 (NGG1p interacting factor 3)-like"/>
    <property type="match status" value="1"/>
</dbReference>
<accession>A0ABX0GRY8</accession>
<evidence type="ECO:0000313" key="6">
    <source>
        <dbReference type="EMBL" id="NHC12526.1"/>
    </source>
</evidence>
<comment type="subunit">
    <text evidence="2">Homohexamer.</text>
</comment>
<dbReference type="NCBIfam" id="TIGR00486">
    <property type="entry name" value="YbgI_SA1388"/>
    <property type="match status" value="1"/>
</dbReference>
<gene>
    <name evidence="6" type="ORF">G9H71_01850</name>
</gene>
<dbReference type="EMBL" id="JAANNP010000001">
    <property type="protein sequence ID" value="NHC12526.1"/>
    <property type="molecule type" value="Genomic_DNA"/>
</dbReference>
<protein>
    <recommendedName>
        <fullName evidence="3 5">GTP cyclohydrolase 1 type 2 homolog</fullName>
    </recommendedName>
</protein>
<dbReference type="InterPro" id="IPR015867">
    <property type="entry name" value="N-reg_PII/ATP_PRibTrfase_C"/>
</dbReference>
<evidence type="ECO:0000256" key="3">
    <source>
        <dbReference type="ARBA" id="ARBA00022112"/>
    </source>
</evidence>
<evidence type="ECO:0000256" key="2">
    <source>
        <dbReference type="ARBA" id="ARBA00011643"/>
    </source>
</evidence>
<name>A0ABX0GRY8_9ACTN</name>
<dbReference type="InterPro" id="IPR017221">
    <property type="entry name" value="DUF34/NIF3_bac"/>
</dbReference>
<dbReference type="Gene3D" id="3.40.1390.30">
    <property type="entry name" value="NIF3 (NGG1p interacting factor 3)-like"/>
    <property type="match status" value="1"/>
</dbReference>
<organism evidence="6 7">
    <name type="scientific">Motilibacter deserti</name>
    <dbReference type="NCBI Taxonomy" id="2714956"/>
    <lineage>
        <taxon>Bacteria</taxon>
        <taxon>Bacillati</taxon>
        <taxon>Actinomycetota</taxon>
        <taxon>Actinomycetes</taxon>
        <taxon>Motilibacterales</taxon>
        <taxon>Motilibacteraceae</taxon>
        <taxon>Motilibacter</taxon>
    </lineage>
</organism>
<keyword evidence="4 5" id="KW-0479">Metal-binding</keyword>
<evidence type="ECO:0000313" key="7">
    <source>
        <dbReference type="Proteomes" id="UP000800981"/>
    </source>
</evidence>
<comment type="caution">
    <text evidence="6">The sequence shown here is derived from an EMBL/GenBank/DDBJ whole genome shotgun (WGS) entry which is preliminary data.</text>
</comment>
<evidence type="ECO:0000256" key="5">
    <source>
        <dbReference type="PIRNR" id="PIRNR037489"/>
    </source>
</evidence>
<evidence type="ECO:0000256" key="4">
    <source>
        <dbReference type="ARBA" id="ARBA00022723"/>
    </source>
</evidence>
<dbReference type="Pfam" id="PF01784">
    <property type="entry name" value="DUF34_NIF3"/>
    <property type="match status" value="1"/>
</dbReference>
<comment type="similarity">
    <text evidence="1 5">Belongs to the GTP cyclohydrolase I type 2/NIF3 family.</text>
</comment>
<keyword evidence="7" id="KW-1185">Reference proteome</keyword>